<proteinExistence type="predicted"/>
<dbReference type="EMBL" id="LNQE01000730">
    <property type="protein sequence ID" value="KUG25268.1"/>
    <property type="molecule type" value="Genomic_DNA"/>
</dbReference>
<sequence length="39" mass="4618">MRLVLSNEIDAVDKYVIFGSRYTEPSLRPKLIIYYNVLK</sequence>
<accession>A0A0W8FWP8</accession>
<dbReference type="AlphaFoldDB" id="A0A0W8FWP8"/>
<name>A0A0W8FWP8_9ZZZZ</name>
<protein>
    <submittedName>
        <fullName evidence="1">Uncharacterized protein</fullName>
    </submittedName>
</protein>
<gene>
    <name evidence="1" type="ORF">ASZ90_004912</name>
</gene>
<evidence type="ECO:0000313" key="1">
    <source>
        <dbReference type="EMBL" id="KUG25268.1"/>
    </source>
</evidence>
<organism evidence="1">
    <name type="scientific">hydrocarbon metagenome</name>
    <dbReference type="NCBI Taxonomy" id="938273"/>
    <lineage>
        <taxon>unclassified sequences</taxon>
        <taxon>metagenomes</taxon>
        <taxon>ecological metagenomes</taxon>
    </lineage>
</organism>
<comment type="caution">
    <text evidence="1">The sequence shown here is derived from an EMBL/GenBank/DDBJ whole genome shotgun (WGS) entry which is preliminary data.</text>
</comment>
<reference evidence="1" key="1">
    <citation type="journal article" date="2015" name="Proc. Natl. Acad. Sci. U.S.A.">
        <title>Networks of energetic and metabolic interactions define dynamics in microbial communities.</title>
        <authorList>
            <person name="Embree M."/>
            <person name="Liu J.K."/>
            <person name="Al-Bassam M.M."/>
            <person name="Zengler K."/>
        </authorList>
    </citation>
    <scope>NUCLEOTIDE SEQUENCE</scope>
</reference>